<evidence type="ECO:0000313" key="1">
    <source>
        <dbReference type="EMBL" id="ANH51222.1"/>
    </source>
</evidence>
<dbReference type="Pfam" id="PF11056">
    <property type="entry name" value="UvsY"/>
    <property type="match status" value="1"/>
</dbReference>
<reference evidence="1 2" key="1">
    <citation type="submission" date="2016-05" db="EMBL/GenBank/DDBJ databases">
        <title>Campylobacter bacteriophages isolated in Slovenia.</title>
        <authorList>
            <person name="Janez N."/>
            <person name="Peterka M."/>
            <person name="Accetto T."/>
        </authorList>
    </citation>
    <scope>NUCLEOTIDE SEQUENCE [LARGE SCALE GENOMIC DNA]</scope>
</reference>
<name>A0A1B0XVU2_9CAUD</name>
<organism evidence="1 2">
    <name type="scientific">Campylobacter phage PC5</name>
    <dbReference type="NCBI Taxonomy" id="1541690"/>
    <lineage>
        <taxon>Viruses</taxon>
        <taxon>Duplodnaviria</taxon>
        <taxon>Heunggongvirae</taxon>
        <taxon>Uroviricota</taxon>
        <taxon>Caudoviricetes</taxon>
        <taxon>Connertonviridae</taxon>
        <taxon>Fletchervirus</taxon>
        <taxon>Fletchervirus PC5</taxon>
    </lineage>
</organism>
<accession>A0A1B0XVU2</accession>
<dbReference type="Proteomes" id="UP000221511">
    <property type="component" value="Segment"/>
</dbReference>
<keyword evidence="2" id="KW-1185">Reference proteome</keyword>
<sequence length="139" mass="16685">MTIDDLKNFHKKIIEEYDMDSNWNPLTIKNHLTTLSGTIAKYLNYWSRLKHIIIQIDEEYNEKYMMLYSHYRENSNINYTVTEIKDLISKDNELCNIRVKKSTAILIMEYIEKCVDNLNKTRYDLSNYIEIEKFLNGKG</sequence>
<proteinExistence type="predicted"/>
<gene>
    <name evidence="1" type="ORF">PC5_00103</name>
</gene>
<dbReference type="InterPro" id="IPR021289">
    <property type="entry name" value="UvsY"/>
</dbReference>
<dbReference type="EMBL" id="KX229736">
    <property type="protein sequence ID" value="ANH51222.1"/>
    <property type="molecule type" value="Genomic_DNA"/>
</dbReference>
<protein>
    <submittedName>
        <fullName evidence="1">Putative DNA repair and recombination protein</fullName>
    </submittedName>
</protein>
<evidence type="ECO:0000313" key="2">
    <source>
        <dbReference type="Proteomes" id="UP000221511"/>
    </source>
</evidence>